<reference evidence="2 3" key="1">
    <citation type="submission" date="2024-09" db="EMBL/GenBank/DDBJ databases">
        <authorList>
            <person name="D'Angelo T."/>
        </authorList>
    </citation>
    <scope>NUCLEOTIDE SEQUENCE [LARGE SCALE GENOMIC DNA]</scope>
    <source>
        <strain evidence="2">SAG AM-320-E07</strain>
    </source>
</reference>
<sequence>MRLVLLLLALLSLSVIANADRDDPLGACCDIFGNCQVLTEADCISQNGEWLGPGTDCSIGCQGACCYPDGHCDIQDNPLHCAVYYGMWQGYGTDCDTTECPIILGACCLSDGTCIEISELNCDTIFLATWMGLGTDCSPTSCMGACCTTTDFDHYLNCDVTGWSDCDLPPFHAWGGRGTDCFMIECVDLFYVDCCFADGSCETLTIEDCFHSGGVVGACCDVTDVGACCLPDGVCAEATPLECAQLGGVWLDRDGPDPCYPDPCGHGACCLPNGDCQTLYEAACYDLMGDWYRWVPYCDSFCPQPGACCFLDGSCQNLVHVDCYSAGGTWHGDSTDCATLSCPQPPGACCFDGGGCEDLSEADCVAQGGVWNGFETDCATFECPPTGACCWIEGVCYVLLEADCLDILGSWYGVGTDCDPNPCPQPPGPGACCLEDGSCRFIEMVHCDILGGDFTEYGLPCDPNPCLISDVGGLRDLPSGPYLSLPSPNPALGRLAFSLELPEEGTISLTLFDVTGKAVNKLVDNTQYAAGVHVFSLDPNEHDQRGLPAGIYYLRLEVGGFQETRRIVVAH</sequence>
<dbReference type="NCBIfam" id="TIGR04183">
    <property type="entry name" value="Por_Secre_tail"/>
    <property type="match status" value="1"/>
</dbReference>
<protein>
    <submittedName>
        <fullName evidence="2">T9SS type A sorting domain-containing protein</fullName>
    </submittedName>
</protein>
<name>A0ABV6YLX7_UNCEI</name>
<feature type="signal peptide" evidence="1">
    <location>
        <begin position="1"/>
        <end position="19"/>
    </location>
</feature>
<gene>
    <name evidence="2" type="ORF">ACFL6M_06960</name>
</gene>
<organism evidence="2 3">
    <name type="scientific">Eiseniibacteriota bacterium</name>
    <dbReference type="NCBI Taxonomy" id="2212470"/>
    <lineage>
        <taxon>Bacteria</taxon>
        <taxon>Candidatus Eiseniibacteriota</taxon>
    </lineage>
</organism>
<keyword evidence="1" id="KW-0732">Signal</keyword>
<evidence type="ECO:0000256" key="1">
    <source>
        <dbReference type="SAM" id="SignalP"/>
    </source>
</evidence>
<dbReference type="EMBL" id="JBHPKH010000124">
    <property type="protein sequence ID" value="MFC1573323.1"/>
    <property type="molecule type" value="Genomic_DNA"/>
</dbReference>
<comment type="caution">
    <text evidence="2">The sequence shown here is derived from an EMBL/GenBank/DDBJ whole genome shotgun (WGS) entry which is preliminary data.</text>
</comment>
<feature type="chain" id="PRO_5045572960" evidence="1">
    <location>
        <begin position="20"/>
        <end position="571"/>
    </location>
</feature>
<evidence type="ECO:0000313" key="2">
    <source>
        <dbReference type="EMBL" id="MFC1573323.1"/>
    </source>
</evidence>
<dbReference type="InterPro" id="IPR026444">
    <property type="entry name" value="Secre_tail"/>
</dbReference>
<keyword evidence="3" id="KW-1185">Reference proteome</keyword>
<evidence type="ECO:0000313" key="3">
    <source>
        <dbReference type="Proteomes" id="UP001593833"/>
    </source>
</evidence>
<dbReference type="Proteomes" id="UP001593833">
    <property type="component" value="Unassembled WGS sequence"/>
</dbReference>
<proteinExistence type="predicted"/>
<accession>A0ABV6YLX7</accession>